<keyword evidence="2" id="KW-1185">Reference proteome</keyword>
<gene>
    <name evidence="1" type="ORF">WN51_01378</name>
</gene>
<proteinExistence type="predicted"/>
<evidence type="ECO:0000313" key="2">
    <source>
        <dbReference type="Proteomes" id="UP000053105"/>
    </source>
</evidence>
<reference evidence="1 2" key="1">
    <citation type="submission" date="2015-07" db="EMBL/GenBank/DDBJ databases">
        <title>The genome of Melipona quadrifasciata.</title>
        <authorList>
            <person name="Pan H."/>
            <person name="Kapheim K."/>
        </authorList>
    </citation>
    <scope>NUCLEOTIDE SEQUENCE [LARGE SCALE GENOMIC DNA]</scope>
    <source>
        <strain evidence="1">0111107301</strain>
        <tissue evidence="1">Whole body</tissue>
    </source>
</reference>
<sequence length="102" mass="11330">MGEMLLALSGYTGYPPLPSKPFCRSNSNASCKSSFSTNLFPRGIVIKMKSGANSEREYNEQAEFRAPKTPDAQFLVLDPDSRVRDDIPKVRAIRGYGIQRSV</sequence>
<name>A0A0M8ZXA7_9HYME</name>
<organism evidence="1 2">
    <name type="scientific">Melipona quadrifasciata</name>
    <dbReference type="NCBI Taxonomy" id="166423"/>
    <lineage>
        <taxon>Eukaryota</taxon>
        <taxon>Metazoa</taxon>
        <taxon>Ecdysozoa</taxon>
        <taxon>Arthropoda</taxon>
        <taxon>Hexapoda</taxon>
        <taxon>Insecta</taxon>
        <taxon>Pterygota</taxon>
        <taxon>Neoptera</taxon>
        <taxon>Endopterygota</taxon>
        <taxon>Hymenoptera</taxon>
        <taxon>Apocrita</taxon>
        <taxon>Aculeata</taxon>
        <taxon>Apoidea</taxon>
        <taxon>Anthophila</taxon>
        <taxon>Apidae</taxon>
        <taxon>Melipona</taxon>
    </lineage>
</organism>
<accession>A0A0M8ZXA7</accession>
<protein>
    <submittedName>
        <fullName evidence="1">Uncharacterized protein</fullName>
    </submittedName>
</protein>
<dbReference type="EMBL" id="KQ435808">
    <property type="protein sequence ID" value="KOX73010.1"/>
    <property type="molecule type" value="Genomic_DNA"/>
</dbReference>
<dbReference type="Proteomes" id="UP000053105">
    <property type="component" value="Unassembled WGS sequence"/>
</dbReference>
<evidence type="ECO:0000313" key="1">
    <source>
        <dbReference type="EMBL" id="KOX73010.1"/>
    </source>
</evidence>
<dbReference type="AlphaFoldDB" id="A0A0M8ZXA7"/>